<reference evidence="1 2" key="1">
    <citation type="journal article" date="2020" name="ISME J.">
        <title>Uncovering the hidden diversity of litter-decomposition mechanisms in mushroom-forming fungi.</title>
        <authorList>
            <person name="Floudas D."/>
            <person name="Bentzer J."/>
            <person name="Ahren D."/>
            <person name="Johansson T."/>
            <person name="Persson P."/>
            <person name="Tunlid A."/>
        </authorList>
    </citation>
    <scope>NUCLEOTIDE SEQUENCE [LARGE SCALE GENOMIC DNA]</scope>
    <source>
        <strain evidence="1 2">CBS 661.87</strain>
    </source>
</reference>
<evidence type="ECO:0000313" key="2">
    <source>
        <dbReference type="Proteomes" id="UP000565441"/>
    </source>
</evidence>
<dbReference type="AlphaFoldDB" id="A0A8H5HHG6"/>
<organism evidence="1 2">
    <name type="scientific">Tricholomella constricta</name>
    <dbReference type="NCBI Taxonomy" id="117010"/>
    <lineage>
        <taxon>Eukaryota</taxon>
        <taxon>Fungi</taxon>
        <taxon>Dikarya</taxon>
        <taxon>Basidiomycota</taxon>
        <taxon>Agaricomycotina</taxon>
        <taxon>Agaricomycetes</taxon>
        <taxon>Agaricomycetidae</taxon>
        <taxon>Agaricales</taxon>
        <taxon>Tricholomatineae</taxon>
        <taxon>Lyophyllaceae</taxon>
        <taxon>Tricholomella</taxon>
    </lineage>
</organism>
<dbReference type="Proteomes" id="UP000565441">
    <property type="component" value="Unassembled WGS sequence"/>
</dbReference>
<name>A0A8H5HHG6_9AGAR</name>
<evidence type="ECO:0000313" key="1">
    <source>
        <dbReference type="EMBL" id="KAF5383299.1"/>
    </source>
</evidence>
<gene>
    <name evidence="1" type="ORF">D9615_004777</name>
</gene>
<dbReference type="EMBL" id="JAACJP010000007">
    <property type="protein sequence ID" value="KAF5383299.1"/>
    <property type="molecule type" value="Genomic_DNA"/>
</dbReference>
<proteinExistence type="predicted"/>
<accession>A0A8H5HHG6</accession>
<dbReference type="OrthoDB" id="3264482at2759"/>
<sequence length="369" mass="41144">MAPKRKRSDASEPVAYDAAQALVRQLLTQYPTLLADSADGVGVSFSKVNYAQTAPLVGLEPDLALQDISTFEIHRSRIPTDLFKSIVVDMDVMMVQYGPPYVHQTEEARSRFFSPIFNHLVKQFTFMLRNNPETIITGRIGTRGRIEYFFKAFGAVAILCIEMKLSVGNESERLDAIAQVIAECDGCDLNNAKRMFSLPILCILSDGLTFEFFKFERAGSVSSFFRGCFPGDPEPLQYGLTLPDPKNADTLLPFILQLRCVCETIFDTMLSAYIFALRAYRDRSGSTGKREGVKRPSLDGWDQALKFAEDALEAFRNAETQRKDGDVDSADASVLEGLRLLHESTGAVSTVYKSKLFMTGWDEDAVRKA</sequence>
<keyword evidence="2" id="KW-1185">Reference proteome</keyword>
<comment type="caution">
    <text evidence="1">The sequence shown here is derived from an EMBL/GenBank/DDBJ whole genome shotgun (WGS) entry which is preliminary data.</text>
</comment>
<protein>
    <submittedName>
        <fullName evidence="1">Uncharacterized protein</fullName>
    </submittedName>
</protein>